<feature type="region of interest" description="Disordered" evidence="1">
    <location>
        <begin position="235"/>
        <end position="257"/>
    </location>
</feature>
<feature type="region of interest" description="Disordered" evidence="1">
    <location>
        <begin position="275"/>
        <end position="294"/>
    </location>
</feature>
<dbReference type="Proteomes" id="UP001150238">
    <property type="component" value="Unassembled WGS sequence"/>
</dbReference>
<evidence type="ECO:0000313" key="2">
    <source>
        <dbReference type="EMBL" id="KAJ4492692.1"/>
    </source>
</evidence>
<dbReference type="PANTHER" id="PTHR16291:SF0">
    <property type="entry name" value="NUCLEAR CAP-BINDING PROTEIN SUBUNIT 3"/>
    <property type="match status" value="1"/>
</dbReference>
<reference evidence="2" key="2">
    <citation type="journal article" date="2023" name="Proc. Natl. Acad. Sci. U.S.A.">
        <title>A global phylogenomic analysis of the shiitake genus Lentinula.</title>
        <authorList>
            <person name="Sierra-Patev S."/>
            <person name="Min B."/>
            <person name="Naranjo-Ortiz M."/>
            <person name="Looney B."/>
            <person name="Konkel Z."/>
            <person name="Slot J.C."/>
            <person name="Sakamoto Y."/>
            <person name="Steenwyk J.L."/>
            <person name="Rokas A."/>
            <person name="Carro J."/>
            <person name="Camarero S."/>
            <person name="Ferreira P."/>
            <person name="Molpeceres G."/>
            <person name="Ruiz-Duenas F.J."/>
            <person name="Serrano A."/>
            <person name="Henrissat B."/>
            <person name="Drula E."/>
            <person name="Hughes K.W."/>
            <person name="Mata J.L."/>
            <person name="Ishikawa N.K."/>
            <person name="Vargas-Isla R."/>
            <person name="Ushijima S."/>
            <person name="Smith C.A."/>
            <person name="Donoghue J."/>
            <person name="Ahrendt S."/>
            <person name="Andreopoulos W."/>
            <person name="He G."/>
            <person name="LaButti K."/>
            <person name="Lipzen A."/>
            <person name="Ng V."/>
            <person name="Riley R."/>
            <person name="Sandor L."/>
            <person name="Barry K."/>
            <person name="Martinez A.T."/>
            <person name="Xiao Y."/>
            <person name="Gibbons J.G."/>
            <person name="Terashima K."/>
            <person name="Grigoriev I.V."/>
            <person name="Hibbett D."/>
        </authorList>
    </citation>
    <scope>NUCLEOTIDE SEQUENCE</scope>
    <source>
        <strain evidence="2">Sp2 HRB7682 ss15</strain>
    </source>
</reference>
<feature type="region of interest" description="Disordered" evidence="1">
    <location>
        <begin position="66"/>
        <end position="94"/>
    </location>
</feature>
<name>A0A9W9DYS1_9AGAR</name>
<dbReference type="InterPro" id="IPR019416">
    <property type="entry name" value="NCBP3"/>
</dbReference>
<dbReference type="PANTHER" id="PTHR16291">
    <property type="entry name" value="NUCLEAR CAP-BINDING PROTEIN SUBUNIT 3"/>
    <property type="match status" value="1"/>
</dbReference>
<feature type="region of interest" description="Disordered" evidence="1">
    <location>
        <begin position="322"/>
        <end position="342"/>
    </location>
</feature>
<dbReference type="GO" id="GO:0005634">
    <property type="term" value="C:nucleus"/>
    <property type="evidence" value="ECO:0007669"/>
    <property type="project" value="TreeGrafter"/>
</dbReference>
<dbReference type="AlphaFoldDB" id="A0A9W9DYS1"/>
<organism evidence="2 3">
    <name type="scientific">Lentinula lateritia</name>
    <dbReference type="NCBI Taxonomy" id="40482"/>
    <lineage>
        <taxon>Eukaryota</taxon>
        <taxon>Fungi</taxon>
        <taxon>Dikarya</taxon>
        <taxon>Basidiomycota</taxon>
        <taxon>Agaricomycotina</taxon>
        <taxon>Agaricomycetes</taxon>
        <taxon>Agaricomycetidae</taxon>
        <taxon>Agaricales</taxon>
        <taxon>Marasmiineae</taxon>
        <taxon>Omphalotaceae</taxon>
        <taxon>Lentinula</taxon>
    </lineage>
</organism>
<comment type="caution">
    <text evidence="2">The sequence shown here is derived from an EMBL/GenBank/DDBJ whole genome shotgun (WGS) entry which is preliminary data.</text>
</comment>
<protein>
    <recommendedName>
        <fullName evidence="4">Chromatin target of PRMT1 protein C-terminal domain-containing protein</fullName>
    </recommendedName>
</protein>
<dbReference type="GO" id="GO:0000340">
    <property type="term" value="F:RNA 7-methylguanosine cap binding"/>
    <property type="evidence" value="ECO:0007669"/>
    <property type="project" value="InterPro"/>
</dbReference>
<evidence type="ECO:0000256" key="1">
    <source>
        <dbReference type="SAM" id="MobiDB-lite"/>
    </source>
</evidence>
<sequence length="396" mass="44305">MDISTPTGPPIVDPFSEFDDPSEALSYDETLPYEDQLPTAAEAALASRIGSTKVYLLSESSAVVVRGGKRKRGDDTEETEETEEAGVDVEMDDDPTSRGNALLLTGVPISNLPTARLFAFATHFDAHPMGLEWVDDNTCVLVFTSKAAARTGFRYLSKSFGEEPDSDGYITAKPIPIAFWPPEERINRSLGKTQGQSVMKGAIKMRWARTDDVKKRGAKSDSEFYKKHGRMAGKELFNGRELPMKKRRRNDDEPNVLLQKEQLDNELNEFLAEGEAEDATALDPQPPPSKMRSDYIATDGRTLLGDASPKPDLVSRLFAPLPRRAQKGRNSNHHGGASLEDRLWSDKFDFSERIVAERTSRNVRGRGRRDRDGNRDRPKKSQQELDDELDAFLREE</sequence>
<feature type="region of interest" description="Disordered" evidence="1">
    <location>
        <begin position="1"/>
        <end position="23"/>
    </location>
</feature>
<gene>
    <name evidence="2" type="ORF">C8J55DRAFT_501058</name>
</gene>
<evidence type="ECO:0000313" key="3">
    <source>
        <dbReference type="Proteomes" id="UP001150238"/>
    </source>
</evidence>
<dbReference type="GO" id="GO:0003729">
    <property type="term" value="F:mRNA binding"/>
    <property type="evidence" value="ECO:0007669"/>
    <property type="project" value="InterPro"/>
</dbReference>
<evidence type="ECO:0008006" key="4">
    <source>
        <dbReference type="Google" id="ProtNLM"/>
    </source>
</evidence>
<dbReference type="Pfam" id="PF10309">
    <property type="entry name" value="NCBP3"/>
    <property type="match status" value="1"/>
</dbReference>
<reference evidence="2" key="1">
    <citation type="submission" date="2022-08" db="EMBL/GenBank/DDBJ databases">
        <authorList>
            <consortium name="DOE Joint Genome Institute"/>
            <person name="Min B."/>
            <person name="Riley R."/>
            <person name="Sierra-Patev S."/>
            <person name="Naranjo-Ortiz M."/>
            <person name="Looney B."/>
            <person name="Konkel Z."/>
            <person name="Slot J.C."/>
            <person name="Sakamoto Y."/>
            <person name="Steenwyk J.L."/>
            <person name="Rokas A."/>
            <person name="Carro J."/>
            <person name="Camarero S."/>
            <person name="Ferreira P."/>
            <person name="Molpeceres G."/>
            <person name="Ruiz-Duenas F.J."/>
            <person name="Serrano A."/>
            <person name="Henrissat B."/>
            <person name="Drula E."/>
            <person name="Hughes K.W."/>
            <person name="Mata J.L."/>
            <person name="Ishikawa N.K."/>
            <person name="Vargas-Isla R."/>
            <person name="Ushijima S."/>
            <person name="Smith C.A."/>
            <person name="Ahrendt S."/>
            <person name="Andreopoulos W."/>
            <person name="He G."/>
            <person name="Labutti K."/>
            <person name="Lipzen A."/>
            <person name="Ng V."/>
            <person name="Sandor L."/>
            <person name="Barry K."/>
            <person name="Martinez A.T."/>
            <person name="Xiao Y."/>
            <person name="Gibbons J.G."/>
            <person name="Terashima K."/>
            <person name="Hibbett D.S."/>
            <person name="Grigoriev I.V."/>
        </authorList>
    </citation>
    <scope>NUCLEOTIDE SEQUENCE</scope>
    <source>
        <strain evidence="2">Sp2 HRB7682 ss15</strain>
    </source>
</reference>
<feature type="compositionally biased region" description="Basic and acidic residues" evidence="1">
    <location>
        <begin position="369"/>
        <end position="383"/>
    </location>
</feature>
<accession>A0A9W9DYS1</accession>
<feature type="compositionally biased region" description="Acidic residues" evidence="1">
    <location>
        <begin position="75"/>
        <end position="94"/>
    </location>
</feature>
<dbReference type="EMBL" id="JANVFS010000004">
    <property type="protein sequence ID" value="KAJ4492692.1"/>
    <property type="molecule type" value="Genomic_DNA"/>
</dbReference>
<feature type="region of interest" description="Disordered" evidence="1">
    <location>
        <begin position="355"/>
        <end position="396"/>
    </location>
</feature>
<proteinExistence type="predicted"/>